<feature type="compositionally biased region" description="Basic and acidic residues" evidence="1">
    <location>
        <begin position="32"/>
        <end position="41"/>
    </location>
</feature>
<protein>
    <submittedName>
        <fullName evidence="2">Uncharacterized protein</fullName>
    </submittedName>
</protein>
<dbReference type="InParanoid" id="A0A2H3E2L7"/>
<evidence type="ECO:0000313" key="3">
    <source>
        <dbReference type="Proteomes" id="UP000217790"/>
    </source>
</evidence>
<dbReference type="AlphaFoldDB" id="A0A2H3E2L7"/>
<keyword evidence="3" id="KW-1185">Reference proteome</keyword>
<organism evidence="2 3">
    <name type="scientific">Armillaria gallica</name>
    <name type="common">Bulbous honey fungus</name>
    <name type="synonym">Armillaria bulbosa</name>
    <dbReference type="NCBI Taxonomy" id="47427"/>
    <lineage>
        <taxon>Eukaryota</taxon>
        <taxon>Fungi</taxon>
        <taxon>Dikarya</taxon>
        <taxon>Basidiomycota</taxon>
        <taxon>Agaricomycotina</taxon>
        <taxon>Agaricomycetes</taxon>
        <taxon>Agaricomycetidae</taxon>
        <taxon>Agaricales</taxon>
        <taxon>Marasmiineae</taxon>
        <taxon>Physalacriaceae</taxon>
        <taxon>Armillaria</taxon>
    </lineage>
</organism>
<dbReference type="Proteomes" id="UP000217790">
    <property type="component" value="Unassembled WGS sequence"/>
</dbReference>
<reference evidence="3" key="1">
    <citation type="journal article" date="2017" name="Nat. Ecol. Evol.">
        <title>Genome expansion and lineage-specific genetic innovations in the forest pathogenic fungi Armillaria.</title>
        <authorList>
            <person name="Sipos G."/>
            <person name="Prasanna A.N."/>
            <person name="Walter M.C."/>
            <person name="O'Connor E."/>
            <person name="Balint B."/>
            <person name="Krizsan K."/>
            <person name="Kiss B."/>
            <person name="Hess J."/>
            <person name="Varga T."/>
            <person name="Slot J."/>
            <person name="Riley R."/>
            <person name="Boka B."/>
            <person name="Rigling D."/>
            <person name="Barry K."/>
            <person name="Lee J."/>
            <person name="Mihaltcheva S."/>
            <person name="LaButti K."/>
            <person name="Lipzen A."/>
            <person name="Waldron R."/>
            <person name="Moloney N.M."/>
            <person name="Sperisen C."/>
            <person name="Kredics L."/>
            <person name="Vagvoelgyi C."/>
            <person name="Patrignani A."/>
            <person name="Fitzpatrick D."/>
            <person name="Nagy I."/>
            <person name="Doyle S."/>
            <person name="Anderson J.B."/>
            <person name="Grigoriev I.V."/>
            <person name="Gueldener U."/>
            <person name="Muensterkoetter M."/>
            <person name="Nagy L.G."/>
        </authorList>
    </citation>
    <scope>NUCLEOTIDE SEQUENCE [LARGE SCALE GENOMIC DNA]</scope>
    <source>
        <strain evidence="3">Ar21-2</strain>
    </source>
</reference>
<dbReference type="EMBL" id="KZ293645">
    <property type="protein sequence ID" value="PBL01682.1"/>
    <property type="molecule type" value="Genomic_DNA"/>
</dbReference>
<evidence type="ECO:0000256" key="1">
    <source>
        <dbReference type="SAM" id="MobiDB-lite"/>
    </source>
</evidence>
<feature type="region of interest" description="Disordered" evidence="1">
    <location>
        <begin position="1"/>
        <end position="51"/>
    </location>
</feature>
<gene>
    <name evidence="2" type="ORF">ARMGADRAFT_224837</name>
</gene>
<accession>A0A2H3E2L7</accession>
<sequence>MGAGQAMETGLEQNEEERDETGQATETGLEQDDGKQNETRLEQTTAGRRQDEVRWMLLRLVPNYGMVASTR</sequence>
<proteinExistence type="predicted"/>
<name>A0A2H3E2L7_ARMGA</name>
<evidence type="ECO:0000313" key="2">
    <source>
        <dbReference type="EMBL" id="PBL01682.1"/>
    </source>
</evidence>